<dbReference type="Proteomes" id="UP000271624">
    <property type="component" value="Unassembled WGS sequence"/>
</dbReference>
<sequence>MKLKVHQKNWLLSFHIVSASIWFGTAFCSLALAYYYQNWANGNELYAINAARNLMGELIIVPSAVSSLVSGLFLCSFTVWGFFKHRWVIAKQILTMMLIIIGSVWLGPWTKKATSISATERLQVLQNPTYVSIRDAVIVGGAVQTLVLVLIIVISVLKPWGRRKTSL</sequence>
<feature type="transmembrane region" description="Helical" evidence="1">
    <location>
        <begin position="12"/>
        <end position="36"/>
    </location>
</feature>
<feature type="transmembrane region" description="Helical" evidence="1">
    <location>
        <begin position="89"/>
        <end position="107"/>
    </location>
</feature>
<protein>
    <recommendedName>
        <fullName evidence="4">DUF2269 domain-containing protein</fullName>
    </recommendedName>
</protein>
<dbReference type="EMBL" id="RSCL01000033">
    <property type="protein sequence ID" value="RUS97425.1"/>
    <property type="molecule type" value="Genomic_DNA"/>
</dbReference>
<evidence type="ECO:0000313" key="3">
    <source>
        <dbReference type="Proteomes" id="UP000271624"/>
    </source>
</evidence>
<evidence type="ECO:0008006" key="4">
    <source>
        <dbReference type="Google" id="ProtNLM"/>
    </source>
</evidence>
<accession>A0A433UUA2</accession>
<keyword evidence="3" id="KW-1185">Reference proteome</keyword>
<reference evidence="2" key="1">
    <citation type="submission" date="2018-12" db="EMBL/GenBank/DDBJ databases">
        <authorList>
            <person name="Will S."/>
            <person name="Neumann-Schaal M."/>
            <person name="Henke P."/>
        </authorList>
    </citation>
    <scope>NUCLEOTIDE SEQUENCE</scope>
    <source>
        <strain evidence="2">PCC 7102</strain>
    </source>
</reference>
<keyword evidence="1" id="KW-0472">Membrane</keyword>
<organism evidence="2 3">
    <name type="scientific">Dulcicalothrix desertica PCC 7102</name>
    <dbReference type="NCBI Taxonomy" id="232991"/>
    <lineage>
        <taxon>Bacteria</taxon>
        <taxon>Bacillati</taxon>
        <taxon>Cyanobacteriota</taxon>
        <taxon>Cyanophyceae</taxon>
        <taxon>Nostocales</taxon>
        <taxon>Calotrichaceae</taxon>
        <taxon>Dulcicalothrix</taxon>
    </lineage>
</organism>
<dbReference type="AlphaFoldDB" id="A0A433UUA2"/>
<dbReference type="OrthoDB" id="156858at2"/>
<proteinExistence type="predicted"/>
<reference evidence="2" key="2">
    <citation type="journal article" date="2019" name="Genome Biol. Evol.">
        <title>Day and night: Metabolic profiles and evolutionary relationships of six axenic non-marine cyanobacteria.</title>
        <authorList>
            <person name="Will S.E."/>
            <person name="Henke P."/>
            <person name="Boedeker C."/>
            <person name="Huang S."/>
            <person name="Brinkmann H."/>
            <person name="Rohde M."/>
            <person name="Jarek M."/>
            <person name="Friedl T."/>
            <person name="Seufert S."/>
            <person name="Schumacher M."/>
            <person name="Overmann J."/>
            <person name="Neumann-Schaal M."/>
            <person name="Petersen J."/>
        </authorList>
    </citation>
    <scope>NUCLEOTIDE SEQUENCE [LARGE SCALE GENOMIC DNA]</scope>
    <source>
        <strain evidence="2">PCC 7102</strain>
    </source>
</reference>
<name>A0A433UUA2_9CYAN</name>
<feature type="transmembrane region" description="Helical" evidence="1">
    <location>
        <begin position="59"/>
        <end position="82"/>
    </location>
</feature>
<feature type="transmembrane region" description="Helical" evidence="1">
    <location>
        <begin position="136"/>
        <end position="157"/>
    </location>
</feature>
<comment type="caution">
    <text evidence="2">The sequence shown here is derived from an EMBL/GenBank/DDBJ whole genome shotgun (WGS) entry which is preliminary data.</text>
</comment>
<keyword evidence="1" id="KW-0812">Transmembrane</keyword>
<dbReference type="RefSeq" id="WP_127086543.1">
    <property type="nucleotide sequence ID" value="NZ_RSCL01000033.1"/>
</dbReference>
<evidence type="ECO:0000256" key="1">
    <source>
        <dbReference type="SAM" id="Phobius"/>
    </source>
</evidence>
<evidence type="ECO:0000313" key="2">
    <source>
        <dbReference type="EMBL" id="RUS97425.1"/>
    </source>
</evidence>
<gene>
    <name evidence="2" type="ORF">DSM106972_085280</name>
</gene>
<keyword evidence="1" id="KW-1133">Transmembrane helix</keyword>